<feature type="transmembrane region" description="Helical" evidence="1">
    <location>
        <begin position="174"/>
        <end position="195"/>
    </location>
</feature>
<evidence type="ECO:0000256" key="1">
    <source>
        <dbReference type="SAM" id="Phobius"/>
    </source>
</evidence>
<dbReference type="NCBIfam" id="NF038065">
    <property type="entry name" value="Pr6Pr"/>
    <property type="match status" value="1"/>
</dbReference>
<feature type="transmembrane region" description="Helical" evidence="1">
    <location>
        <begin position="137"/>
        <end position="154"/>
    </location>
</feature>
<dbReference type="AlphaFoldDB" id="A0A495IAR8"/>
<protein>
    <recommendedName>
        <fullName evidence="4">FAR-17a/AIG1-like protein</fullName>
    </recommendedName>
</protein>
<dbReference type="OrthoDB" id="9809977at2"/>
<keyword evidence="1" id="KW-0812">Transmembrane</keyword>
<dbReference type="RefSeq" id="WP_121368005.1">
    <property type="nucleotide sequence ID" value="NZ_RBKS01000001.1"/>
</dbReference>
<organism evidence="2 3">
    <name type="scientific">Frondihabitans australicus</name>
    <dbReference type="NCBI Taxonomy" id="386892"/>
    <lineage>
        <taxon>Bacteria</taxon>
        <taxon>Bacillati</taxon>
        <taxon>Actinomycetota</taxon>
        <taxon>Actinomycetes</taxon>
        <taxon>Micrococcales</taxon>
        <taxon>Microbacteriaceae</taxon>
        <taxon>Frondihabitans</taxon>
    </lineage>
</organism>
<feature type="transmembrane region" description="Helical" evidence="1">
    <location>
        <begin position="70"/>
        <end position="94"/>
    </location>
</feature>
<evidence type="ECO:0008006" key="4">
    <source>
        <dbReference type="Google" id="ProtNLM"/>
    </source>
</evidence>
<name>A0A495IAR8_9MICO</name>
<feature type="transmembrane region" description="Helical" evidence="1">
    <location>
        <begin position="106"/>
        <end position="125"/>
    </location>
</feature>
<keyword evidence="3" id="KW-1185">Reference proteome</keyword>
<dbReference type="Proteomes" id="UP000280008">
    <property type="component" value="Unassembled WGS sequence"/>
</dbReference>
<reference evidence="2 3" key="1">
    <citation type="submission" date="2018-10" db="EMBL/GenBank/DDBJ databases">
        <title>Sequencing the genomes of 1000 actinobacteria strains.</title>
        <authorList>
            <person name="Klenk H.-P."/>
        </authorList>
    </citation>
    <scope>NUCLEOTIDE SEQUENCE [LARGE SCALE GENOMIC DNA]</scope>
    <source>
        <strain evidence="2 3">DSM 17894</strain>
    </source>
</reference>
<proteinExistence type="predicted"/>
<evidence type="ECO:0000313" key="2">
    <source>
        <dbReference type="EMBL" id="RKR73099.1"/>
    </source>
</evidence>
<feature type="transmembrane region" description="Helical" evidence="1">
    <location>
        <begin position="7"/>
        <end position="26"/>
    </location>
</feature>
<dbReference type="EMBL" id="RBKS01000001">
    <property type="protein sequence ID" value="RKR73099.1"/>
    <property type="molecule type" value="Genomic_DNA"/>
</dbReference>
<feature type="transmembrane region" description="Helical" evidence="1">
    <location>
        <begin position="38"/>
        <end position="63"/>
    </location>
</feature>
<dbReference type="InterPro" id="IPR049713">
    <property type="entry name" value="Pr6Pr-like"/>
</dbReference>
<accession>A0A495IAR8</accession>
<dbReference type="PROSITE" id="PS51257">
    <property type="entry name" value="PROKAR_LIPOPROTEIN"/>
    <property type="match status" value="1"/>
</dbReference>
<comment type="caution">
    <text evidence="2">The sequence shown here is derived from an EMBL/GenBank/DDBJ whole genome shotgun (WGS) entry which is preliminary data.</text>
</comment>
<sequence>MRLLFGSVRLAVAVAVVIAVACQWALSLNSPVYAFANFFGYFTIQSNLIVAAVMAISGALLVMNRVQPHWLVLARAAATAYIATTGVVFNVLLVNASLDQSFSLQWASDVMHRVVPLVVVLDWVFFGDRSRIRWSRLWWFLAYPLVWVVVILLRGQSFVPYPFLNVVKLGWGVVLLYCLGIAIFIAGMSAIVIWLSRYRILTSPAIDLQTVSAR</sequence>
<gene>
    <name evidence="2" type="ORF">C8E83_0185</name>
</gene>
<keyword evidence="1" id="KW-1133">Transmembrane helix</keyword>
<evidence type="ECO:0000313" key="3">
    <source>
        <dbReference type="Proteomes" id="UP000280008"/>
    </source>
</evidence>
<keyword evidence="1" id="KW-0472">Membrane</keyword>